<dbReference type="GO" id="GO:0045454">
    <property type="term" value="P:cell redox homeostasis"/>
    <property type="evidence" value="ECO:0007669"/>
    <property type="project" value="TreeGrafter"/>
</dbReference>
<evidence type="ECO:0000256" key="5">
    <source>
        <dbReference type="SAM" id="Phobius"/>
    </source>
</evidence>
<name>A0A381Q0H3_9ZZZZ</name>
<dbReference type="Pfam" id="PF11412">
    <property type="entry name" value="DsbD_N"/>
    <property type="match status" value="1"/>
</dbReference>
<evidence type="ECO:0000259" key="6">
    <source>
        <dbReference type="Pfam" id="PF02683"/>
    </source>
</evidence>
<evidence type="ECO:0000256" key="2">
    <source>
        <dbReference type="ARBA" id="ARBA00022692"/>
    </source>
</evidence>
<keyword evidence="4 5" id="KW-0472">Membrane</keyword>
<dbReference type="EMBL" id="UINC01001130">
    <property type="protein sequence ID" value="SUZ71717.1"/>
    <property type="molecule type" value="Genomic_DNA"/>
</dbReference>
<dbReference type="Pfam" id="PF13899">
    <property type="entry name" value="Thioredoxin_7"/>
    <property type="match status" value="1"/>
</dbReference>
<feature type="transmembrane region" description="Helical" evidence="5">
    <location>
        <begin position="228"/>
        <end position="259"/>
    </location>
</feature>
<feature type="transmembrane region" description="Helical" evidence="5">
    <location>
        <begin position="488"/>
        <end position="508"/>
    </location>
</feature>
<dbReference type="Gene3D" id="3.40.30.10">
    <property type="entry name" value="Glutaredoxin"/>
    <property type="match status" value="1"/>
</dbReference>
<dbReference type="AlphaFoldDB" id="A0A381Q0H3"/>
<comment type="subcellular location">
    <subcellularLocation>
        <location evidence="1">Membrane</location>
        <topology evidence="1">Multi-pass membrane protein</topology>
    </subcellularLocation>
</comment>
<protein>
    <recommendedName>
        <fullName evidence="9">Thioredoxin domain-containing protein</fullName>
    </recommendedName>
</protein>
<gene>
    <name evidence="8" type="ORF">METZ01_LOCUS24571</name>
</gene>
<dbReference type="InterPro" id="IPR036249">
    <property type="entry name" value="Thioredoxin-like_sf"/>
</dbReference>
<feature type="transmembrane region" description="Helical" evidence="5">
    <location>
        <begin position="271"/>
        <end position="296"/>
    </location>
</feature>
<dbReference type="PANTHER" id="PTHR32234:SF0">
    <property type="entry name" value="THIOL:DISULFIDE INTERCHANGE PROTEIN DSBD"/>
    <property type="match status" value="1"/>
</dbReference>
<dbReference type="GO" id="GO:0015035">
    <property type="term" value="F:protein-disulfide reductase activity"/>
    <property type="evidence" value="ECO:0007669"/>
    <property type="project" value="TreeGrafter"/>
</dbReference>
<keyword evidence="3 5" id="KW-1133">Transmembrane helix</keyword>
<organism evidence="8">
    <name type="scientific">marine metagenome</name>
    <dbReference type="NCBI Taxonomy" id="408172"/>
    <lineage>
        <taxon>unclassified sequences</taxon>
        <taxon>metagenomes</taxon>
        <taxon>ecological metagenomes</taxon>
    </lineage>
</organism>
<dbReference type="InterPro" id="IPR003834">
    <property type="entry name" value="Cyt_c_assmbl_TM_dom"/>
</dbReference>
<dbReference type="GO" id="GO:0016020">
    <property type="term" value="C:membrane"/>
    <property type="evidence" value="ECO:0007669"/>
    <property type="project" value="UniProtKB-SubCell"/>
</dbReference>
<dbReference type="GO" id="GO:0017004">
    <property type="term" value="P:cytochrome complex assembly"/>
    <property type="evidence" value="ECO:0007669"/>
    <property type="project" value="InterPro"/>
</dbReference>
<feature type="transmembrane region" description="Helical" evidence="5">
    <location>
        <begin position="425"/>
        <end position="444"/>
    </location>
</feature>
<dbReference type="PANTHER" id="PTHR32234">
    <property type="entry name" value="THIOL:DISULFIDE INTERCHANGE PROTEIN DSBD"/>
    <property type="match status" value="1"/>
</dbReference>
<feature type="domain" description="Thiol:disulfide interchange protein DsbD N-terminal" evidence="7">
    <location>
        <begin position="74"/>
        <end position="189"/>
    </location>
</feature>
<sequence>MYSQFLMSQIMPPFSSTNTNLSKSILLSGLLLLLVLLFISWLPNSVFAQFEDDVEIPENVVTFQARLEPEKPRPGEHVRIILDLKIHQGWHVFSVIPGEGDFAPIPTTLTFEDESLLLIGPVYESNPITAPDPFLDMVLSFHEEQVSLFQNAQIPQEMNGGTVWKNSGNLSYQACSDRVCLPPKTDRFSIEIPLGIGETRSEYKIPQFAVDNPPEDISELEDALKGGFWSFIGLAVIAGFLALLTPCVFPMIPVTVAFFTKQGESNPRETLRLAALFGLGIVGTYTVTGMLLSMVLGAAGAVQFATNGWINLAIGLMFTLFAFSLMGFIQLNAPGGLGNIVDRWSRHLSGIAGVLAMGLAFTLTSFTCTVQFVGTLLIAASQGMWFWPIVGMLVFSTVFAFPFFLLGIFPRLIQSMRSKSGDWMLHLKIILGLLELAAAFKFFSNSDLVWQLGIIDRNFVLAAWVILCTIAALFLLGGINIHHVRVELTGGSGFASAFLFAMLGIYLLRGLVGVPLNPWVDTYLPPVLQTFSESRTGFTTSYETSGEVKAHALPWQTDLPAALIQAKVENKKVFIDYTGYTCVNCRWMEKNIFSHPDVMTRFQQKFVLVQLYTDGGEKADENQRMQISRFKTVALPLYVILDADDNLLAKRAGIIKPAEKFLEFLN</sequence>
<evidence type="ECO:0000256" key="1">
    <source>
        <dbReference type="ARBA" id="ARBA00004141"/>
    </source>
</evidence>
<evidence type="ECO:0000256" key="4">
    <source>
        <dbReference type="ARBA" id="ARBA00023136"/>
    </source>
</evidence>
<feature type="transmembrane region" description="Helical" evidence="5">
    <location>
        <begin position="385"/>
        <end position="413"/>
    </location>
</feature>
<feature type="domain" description="Cytochrome C biogenesis protein transmembrane" evidence="6">
    <location>
        <begin position="229"/>
        <end position="442"/>
    </location>
</feature>
<feature type="transmembrane region" description="Helical" evidence="5">
    <location>
        <begin position="308"/>
        <end position="329"/>
    </location>
</feature>
<evidence type="ECO:0008006" key="9">
    <source>
        <dbReference type="Google" id="ProtNLM"/>
    </source>
</evidence>
<dbReference type="Pfam" id="PF02683">
    <property type="entry name" value="DsbD_TM"/>
    <property type="match status" value="1"/>
</dbReference>
<proteinExistence type="predicted"/>
<dbReference type="InterPro" id="IPR028250">
    <property type="entry name" value="DsbDN"/>
</dbReference>
<feature type="transmembrane region" description="Helical" evidence="5">
    <location>
        <begin position="350"/>
        <end position="379"/>
    </location>
</feature>
<feature type="transmembrane region" description="Helical" evidence="5">
    <location>
        <begin position="459"/>
        <end position="481"/>
    </location>
</feature>
<dbReference type="SUPFAM" id="SSF52833">
    <property type="entry name" value="Thioredoxin-like"/>
    <property type="match status" value="1"/>
</dbReference>
<accession>A0A381Q0H3</accession>
<evidence type="ECO:0000259" key="7">
    <source>
        <dbReference type="Pfam" id="PF11412"/>
    </source>
</evidence>
<keyword evidence="2 5" id="KW-0812">Transmembrane</keyword>
<evidence type="ECO:0000256" key="3">
    <source>
        <dbReference type="ARBA" id="ARBA00022989"/>
    </source>
</evidence>
<evidence type="ECO:0000313" key="8">
    <source>
        <dbReference type="EMBL" id="SUZ71717.1"/>
    </source>
</evidence>
<reference evidence="8" key="1">
    <citation type="submission" date="2018-05" db="EMBL/GenBank/DDBJ databases">
        <authorList>
            <person name="Lanie J.A."/>
            <person name="Ng W.-L."/>
            <person name="Kazmierczak K.M."/>
            <person name="Andrzejewski T.M."/>
            <person name="Davidsen T.M."/>
            <person name="Wayne K.J."/>
            <person name="Tettelin H."/>
            <person name="Glass J.I."/>
            <person name="Rusch D."/>
            <person name="Podicherti R."/>
            <person name="Tsui H.-C.T."/>
            <person name="Winkler M.E."/>
        </authorList>
    </citation>
    <scope>NUCLEOTIDE SEQUENCE</scope>
</reference>